<dbReference type="EMBL" id="MU275895">
    <property type="protein sequence ID" value="KAI0047919.1"/>
    <property type="molecule type" value="Genomic_DNA"/>
</dbReference>
<sequence>MFNTINTIFFVLCTVLGFVLPTLFTLLVEVLAVGAPVLAVARDTVLSLASYTDGAHAKVNTVFIGDIGGLVTGALRSCKTFTITLIRLATQCLRGYLLSTLDAAEQYAAGIHAIVNSSTVHTSALLLVGFTLTALEDAYDAYQNFGVVEITAPELSASSASASIIDLSDLSGSTAVSSPSKSAIYMSSPKLDSSSSFSSCSLTLYGTESVAAPNVILLPVLNARGPVTLPASGSAIASLPTKSDIAAMHGLEVSASTTLNIDDPAFKLASKIKLNAAASDFVPSCKVDAAPAAGPGLDPKAVAFVPQAAVTAPALDAPIKSSILNSAASPFVPRGLDTISLPFVLNPHAVPFAPAQSPPNLAATPDDLTPALDVLSKPSLLTSAASAPLALTAPATSAQSSPNPDAASLTPKSVPAPEPVPQLSACELELLAHVTPFPSSRSFDLFPLPASVPLRHSASFDCLRVATPAPLVASPTCPVLIPGSEAGQFLDVIKFGLWEEGSEDSWSCDEKEVLLSAAVSFPVSRVGW</sequence>
<gene>
    <name evidence="1" type="ORF">FA95DRAFT_1678728</name>
</gene>
<proteinExistence type="predicted"/>
<dbReference type="Proteomes" id="UP000814033">
    <property type="component" value="Unassembled WGS sequence"/>
</dbReference>
<accession>A0ACB8RUE6</accession>
<keyword evidence="2" id="KW-1185">Reference proteome</keyword>
<comment type="caution">
    <text evidence="1">The sequence shown here is derived from an EMBL/GenBank/DDBJ whole genome shotgun (WGS) entry which is preliminary data.</text>
</comment>
<evidence type="ECO:0000313" key="2">
    <source>
        <dbReference type="Proteomes" id="UP000814033"/>
    </source>
</evidence>
<reference evidence="1" key="1">
    <citation type="submission" date="2021-02" db="EMBL/GenBank/DDBJ databases">
        <authorList>
            <consortium name="DOE Joint Genome Institute"/>
            <person name="Ahrendt S."/>
            <person name="Looney B.P."/>
            <person name="Miyauchi S."/>
            <person name="Morin E."/>
            <person name="Drula E."/>
            <person name="Courty P.E."/>
            <person name="Chicoki N."/>
            <person name="Fauchery L."/>
            <person name="Kohler A."/>
            <person name="Kuo A."/>
            <person name="Labutti K."/>
            <person name="Pangilinan J."/>
            <person name="Lipzen A."/>
            <person name="Riley R."/>
            <person name="Andreopoulos W."/>
            <person name="He G."/>
            <person name="Johnson J."/>
            <person name="Barry K.W."/>
            <person name="Grigoriev I.V."/>
            <person name="Nagy L."/>
            <person name="Hibbett D."/>
            <person name="Henrissat B."/>
            <person name="Matheny P.B."/>
            <person name="Labbe J."/>
            <person name="Martin F."/>
        </authorList>
    </citation>
    <scope>NUCLEOTIDE SEQUENCE</scope>
    <source>
        <strain evidence="1">FP105234-sp</strain>
    </source>
</reference>
<protein>
    <submittedName>
        <fullName evidence="1">Uncharacterized protein</fullName>
    </submittedName>
</protein>
<organism evidence="1 2">
    <name type="scientific">Auriscalpium vulgare</name>
    <dbReference type="NCBI Taxonomy" id="40419"/>
    <lineage>
        <taxon>Eukaryota</taxon>
        <taxon>Fungi</taxon>
        <taxon>Dikarya</taxon>
        <taxon>Basidiomycota</taxon>
        <taxon>Agaricomycotina</taxon>
        <taxon>Agaricomycetes</taxon>
        <taxon>Russulales</taxon>
        <taxon>Auriscalpiaceae</taxon>
        <taxon>Auriscalpium</taxon>
    </lineage>
</organism>
<reference evidence="1" key="2">
    <citation type="journal article" date="2022" name="New Phytol.">
        <title>Evolutionary transition to the ectomycorrhizal habit in the genomes of a hyperdiverse lineage of mushroom-forming fungi.</title>
        <authorList>
            <person name="Looney B."/>
            <person name="Miyauchi S."/>
            <person name="Morin E."/>
            <person name="Drula E."/>
            <person name="Courty P.E."/>
            <person name="Kohler A."/>
            <person name="Kuo A."/>
            <person name="LaButti K."/>
            <person name="Pangilinan J."/>
            <person name="Lipzen A."/>
            <person name="Riley R."/>
            <person name="Andreopoulos W."/>
            <person name="He G."/>
            <person name="Johnson J."/>
            <person name="Nolan M."/>
            <person name="Tritt A."/>
            <person name="Barry K.W."/>
            <person name="Grigoriev I.V."/>
            <person name="Nagy L.G."/>
            <person name="Hibbett D."/>
            <person name="Henrissat B."/>
            <person name="Matheny P.B."/>
            <person name="Labbe J."/>
            <person name="Martin F.M."/>
        </authorList>
    </citation>
    <scope>NUCLEOTIDE SEQUENCE</scope>
    <source>
        <strain evidence="1">FP105234-sp</strain>
    </source>
</reference>
<evidence type="ECO:0000313" key="1">
    <source>
        <dbReference type="EMBL" id="KAI0047919.1"/>
    </source>
</evidence>
<name>A0ACB8RUE6_9AGAM</name>